<dbReference type="AlphaFoldDB" id="A0A8J4CJR5"/>
<reference evidence="2" key="1">
    <citation type="journal article" date="2021" name="Proc. Natl. Acad. Sci. U.S.A.">
        <title>Three genomes in the algal genus Volvox reveal the fate of a haploid sex-determining region after a transition to homothallism.</title>
        <authorList>
            <person name="Yamamoto K."/>
            <person name="Hamaji T."/>
            <person name="Kawai-Toyooka H."/>
            <person name="Matsuzaki R."/>
            <person name="Takahashi F."/>
            <person name="Nishimura Y."/>
            <person name="Kawachi M."/>
            <person name="Noguchi H."/>
            <person name="Minakuchi Y."/>
            <person name="Umen J.G."/>
            <person name="Toyoda A."/>
            <person name="Nozaki H."/>
        </authorList>
    </citation>
    <scope>NUCLEOTIDE SEQUENCE</scope>
    <source>
        <strain evidence="2">NIES-3786</strain>
    </source>
</reference>
<sequence>MACSETKRVNCNILTRRLLQLSEPGDDVRGSTGTCTADRKRKQLCTSCEAGNDESDNDPVAPPPPPPPPQLPSSVSASICCRTPATSPSYSAVLSVATSSSTTACATVRAAVVIRINGKSSRTSPE</sequence>
<gene>
    <name evidence="2" type="ORF">Vretifemale_12493</name>
</gene>
<name>A0A8J4CJR5_9CHLO</name>
<organism evidence="2 3">
    <name type="scientific">Volvox reticuliferus</name>
    <dbReference type="NCBI Taxonomy" id="1737510"/>
    <lineage>
        <taxon>Eukaryota</taxon>
        <taxon>Viridiplantae</taxon>
        <taxon>Chlorophyta</taxon>
        <taxon>core chlorophytes</taxon>
        <taxon>Chlorophyceae</taxon>
        <taxon>CS clade</taxon>
        <taxon>Chlamydomonadales</taxon>
        <taxon>Volvocaceae</taxon>
        <taxon>Volvox</taxon>
    </lineage>
</organism>
<dbReference type="OrthoDB" id="3231855at2759"/>
<dbReference type="EMBL" id="BNCP01000027">
    <property type="protein sequence ID" value="GIL83800.1"/>
    <property type="molecule type" value="Genomic_DNA"/>
</dbReference>
<comment type="caution">
    <text evidence="2">The sequence shown here is derived from an EMBL/GenBank/DDBJ whole genome shotgun (WGS) entry which is preliminary data.</text>
</comment>
<keyword evidence="3" id="KW-1185">Reference proteome</keyword>
<feature type="compositionally biased region" description="Pro residues" evidence="1">
    <location>
        <begin position="60"/>
        <end position="71"/>
    </location>
</feature>
<protein>
    <submittedName>
        <fullName evidence="2">Uncharacterized protein</fullName>
    </submittedName>
</protein>
<proteinExistence type="predicted"/>
<feature type="region of interest" description="Disordered" evidence="1">
    <location>
        <begin position="48"/>
        <end position="76"/>
    </location>
</feature>
<evidence type="ECO:0000313" key="3">
    <source>
        <dbReference type="Proteomes" id="UP000747110"/>
    </source>
</evidence>
<evidence type="ECO:0000256" key="1">
    <source>
        <dbReference type="SAM" id="MobiDB-lite"/>
    </source>
</evidence>
<evidence type="ECO:0000313" key="2">
    <source>
        <dbReference type="EMBL" id="GIL83800.1"/>
    </source>
</evidence>
<accession>A0A8J4CJR5</accession>
<dbReference type="Proteomes" id="UP000747110">
    <property type="component" value="Unassembled WGS sequence"/>
</dbReference>